<dbReference type="EMBL" id="CAMPGE010028963">
    <property type="protein sequence ID" value="CAI2386452.1"/>
    <property type="molecule type" value="Genomic_DNA"/>
</dbReference>
<accession>A0AAD2D9W9</accession>
<evidence type="ECO:0000256" key="2">
    <source>
        <dbReference type="SAM" id="MobiDB-lite"/>
    </source>
</evidence>
<keyword evidence="5" id="KW-1185">Reference proteome</keyword>
<dbReference type="GO" id="GO:0005737">
    <property type="term" value="C:cytoplasm"/>
    <property type="evidence" value="ECO:0007669"/>
    <property type="project" value="TreeGrafter"/>
</dbReference>
<feature type="region of interest" description="Disordered" evidence="2">
    <location>
        <begin position="86"/>
        <end position="105"/>
    </location>
</feature>
<feature type="compositionally biased region" description="Basic and acidic residues" evidence="2">
    <location>
        <begin position="518"/>
        <end position="527"/>
    </location>
</feature>
<feature type="domain" description="UDENN" evidence="3">
    <location>
        <begin position="114"/>
        <end position="544"/>
    </location>
</feature>
<feature type="compositionally biased region" description="Basic and acidic residues" evidence="2">
    <location>
        <begin position="88"/>
        <end position="97"/>
    </location>
</feature>
<feature type="region of interest" description="Disordered" evidence="2">
    <location>
        <begin position="552"/>
        <end position="571"/>
    </location>
</feature>
<dbReference type="InterPro" id="IPR018307">
    <property type="entry name" value="ABL9/DENND6_dom"/>
</dbReference>
<gene>
    <name evidence="4" type="ORF">ECRASSUSDP1_LOCUS28071</name>
</gene>
<organism evidence="4 5">
    <name type="scientific">Euplotes crassus</name>
    <dbReference type="NCBI Taxonomy" id="5936"/>
    <lineage>
        <taxon>Eukaryota</taxon>
        <taxon>Sar</taxon>
        <taxon>Alveolata</taxon>
        <taxon>Ciliophora</taxon>
        <taxon>Intramacronucleata</taxon>
        <taxon>Spirotrichea</taxon>
        <taxon>Hypotrichia</taxon>
        <taxon>Euplotida</taxon>
        <taxon>Euplotidae</taxon>
        <taxon>Moneuplotes</taxon>
    </lineage>
</organism>
<dbReference type="InterPro" id="IPR043153">
    <property type="entry name" value="DENN_C"/>
</dbReference>
<evidence type="ECO:0000256" key="1">
    <source>
        <dbReference type="ARBA" id="ARBA00038178"/>
    </source>
</evidence>
<evidence type="ECO:0000313" key="5">
    <source>
        <dbReference type="Proteomes" id="UP001295684"/>
    </source>
</evidence>
<evidence type="ECO:0000313" key="4">
    <source>
        <dbReference type="EMBL" id="CAI2386452.1"/>
    </source>
</evidence>
<proteinExistence type="inferred from homology"/>
<name>A0AAD2D9W9_EUPCR</name>
<dbReference type="Proteomes" id="UP001295684">
    <property type="component" value="Unassembled WGS sequence"/>
</dbReference>
<dbReference type="PROSITE" id="PS50211">
    <property type="entry name" value="DENN"/>
    <property type="match status" value="1"/>
</dbReference>
<dbReference type="Pfam" id="PF09794">
    <property type="entry name" value="Avl9"/>
    <property type="match status" value="1"/>
</dbReference>
<protein>
    <recommendedName>
        <fullName evidence="3">UDENN domain-containing protein</fullName>
    </recommendedName>
</protein>
<feature type="region of interest" description="Disordered" evidence="2">
    <location>
        <begin position="518"/>
        <end position="538"/>
    </location>
</feature>
<comment type="caution">
    <text evidence="4">The sequence shown here is derived from an EMBL/GenBank/DDBJ whole genome shotgun (WGS) entry which is preliminary data.</text>
</comment>
<dbReference type="InterPro" id="IPR051731">
    <property type="entry name" value="DENND11/AVL9_GEFs"/>
</dbReference>
<dbReference type="Gene3D" id="3.40.50.11500">
    <property type="match status" value="1"/>
</dbReference>
<reference evidence="4" key="1">
    <citation type="submission" date="2023-07" db="EMBL/GenBank/DDBJ databases">
        <authorList>
            <consortium name="AG Swart"/>
            <person name="Singh M."/>
            <person name="Singh A."/>
            <person name="Seah K."/>
            <person name="Emmerich C."/>
        </authorList>
    </citation>
    <scope>NUCLEOTIDE SEQUENCE</scope>
    <source>
        <strain evidence="4">DP1</strain>
    </source>
</reference>
<sequence>MFSSLVGKSKKLFKNSKKFIEEKTVSAVEYSTKKISKKYQEYKDKHPEKISNEEALIRLNLIHENTSMFPEFEKDSFRYFFPKNSSEGCKKSSKENTDQDESKEDIEEASPMVDYIFVIGFDHKVGSIIEYFHPEPDPAVLNEGSKKSLTFIGLPDGSHATESDYSFFIFPDVQGNLYYGVSCFRQIKSSELEVKDESVSRSFVQKSVCVLSRTPIFGTIMIKLLPTTEAFFNQKNFTDTKILEEFFLSANSVGCKMIKYIDFYTCCDMKRIVIFLKQNLLSILKLILLEGKVIVYSTKASKVSTFIMTLLSLLPGAANFNSDENDVTHKAILHFKEYGLPLKVFNNKCLFLPLSTLNDLDQLEECKGFVVGCTNRLLMQYPKIKSDCIVNLDDNDIDFKQTDLSKISKSLTSYEKTFINSLVKELKHDAFDMEPKQMTCWDPADQREMQMILSPDRNDLRANEAFSKYFKQLLCRLSYAQQCIKKFDLPSPEPELISDEEVERLEEKKIKELLENLEAENAKHTNEEPEESLDTVETSNATVEAAPGIQEAGLSSELEKPPSETEQNPPMQSFPAQVFLMEESKSSDQSSDSPVAEYRAVLQLLKEYNLKFVCEWTKTYNFHKWKSEKDSSSSLLDSDENQGELLKEVLSKRQNIGLK</sequence>
<dbReference type="PANTHER" id="PTHR31017:SF1">
    <property type="entry name" value="LATE SECRETORY PATHWAY PROTEIN AVL9 HOMOLOG"/>
    <property type="match status" value="1"/>
</dbReference>
<dbReference type="AlphaFoldDB" id="A0AAD2D9W9"/>
<evidence type="ECO:0000259" key="3">
    <source>
        <dbReference type="PROSITE" id="PS50211"/>
    </source>
</evidence>
<dbReference type="InterPro" id="IPR037516">
    <property type="entry name" value="Tripartite_DENN"/>
</dbReference>
<dbReference type="PANTHER" id="PTHR31017">
    <property type="entry name" value="LATE SECRETORY PATHWAY PROTEIN AVL9-RELATED"/>
    <property type="match status" value="1"/>
</dbReference>
<comment type="similarity">
    <text evidence="1">Belongs to the AVL9 family.</text>
</comment>